<evidence type="ECO:0000256" key="3">
    <source>
        <dbReference type="ARBA" id="ARBA00012438"/>
    </source>
</evidence>
<comment type="subcellular location">
    <subcellularLocation>
        <location evidence="2">Membrane</location>
    </subcellularLocation>
</comment>
<name>A0ABT7SY10_9ALTE</name>
<dbReference type="InterPro" id="IPR036097">
    <property type="entry name" value="HisK_dim/P_sf"/>
</dbReference>
<evidence type="ECO:0000256" key="2">
    <source>
        <dbReference type="ARBA" id="ARBA00004370"/>
    </source>
</evidence>
<keyword evidence="7 14" id="KW-0418">Kinase</keyword>
<dbReference type="InterPro" id="IPR004358">
    <property type="entry name" value="Sig_transdc_His_kin-like_C"/>
</dbReference>
<feature type="transmembrane region" description="Helical" evidence="11">
    <location>
        <begin position="15"/>
        <end position="39"/>
    </location>
</feature>
<sequence length="422" mass="47076">MTRAVPKFHSLSRRIIWRFCLFTLIISGIYGLISLSLMYTLEDTFIERGVVQEADYLTQGFSETGRWPTPRSANMQLVFALDDLPDDFRAIAIEEPQRKEFFGNEGLHYHLYRFKEHPNTFLVAEVSEQLLVRPIRGGIIQFLVISGVIVTVIACLIAWLIGRRTTRPLHQLASLVNGVALDTLPKDFANDFPRNEVGILAHALDHTLGRIAAAMERERSFTRDVSHELRTPLAVIKNAVEVAQLSAGKDESQPLQRIYHAAEQMEQTVQTLLMIAREEHGALNAQSIDLLPILERTVLDNRLLLEDKAIDVEIDDSCQVQVLAEPNVLKVILDNVIGNAFKYTLEGQVSISFKDQALLVSDTGPGIQPDISASVTERGVKGEQSTGLGFGLSIVKRLCEHQGWQLEVQSTSGTLVSLHFSS</sequence>
<accession>A0ABT7SY10</accession>
<dbReference type="Gene3D" id="3.30.565.10">
    <property type="entry name" value="Histidine kinase-like ATPase, C-terminal domain"/>
    <property type="match status" value="1"/>
</dbReference>
<evidence type="ECO:0000256" key="4">
    <source>
        <dbReference type="ARBA" id="ARBA00022553"/>
    </source>
</evidence>
<keyword evidence="6 11" id="KW-0812">Transmembrane</keyword>
<keyword evidence="10 11" id="KW-0472">Membrane</keyword>
<dbReference type="InterPro" id="IPR003594">
    <property type="entry name" value="HATPase_dom"/>
</dbReference>
<dbReference type="InterPro" id="IPR050428">
    <property type="entry name" value="TCS_sensor_his_kinase"/>
</dbReference>
<keyword evidence="5" id="KW-0808">Transferase</keyword>
<feature type="transmembrane region" description="Helical" evidence="11">
    <location>
        <begin position="139"/>
        <end position="161"/>
    </location>
</feature>
<keyword evidence="9" id="KW-0902">Two-component regulatory system</keyword>
<dbReference type="PRINTS" id="PR00344">
    <property type="entry name" value="BCTRLSENSOR"/>
</dbReference>
<evidence type="ECO:0000313" key="15">
    <source>
        <dbReference type="Proteomes" id="UP001234343"/>
    </source>
</evidence>
<dbReference type="EC" id="2.7.13.3" evidence="3"/>
<dbReference type="RefSeq" id="WP_289364716.1">
    <property type="nucleotide sequence ID" value="NZ_JAUCBP010000007.1"/>
</dbReference>
<evidence type="ECO:0000313" key="14">
    <source>
        <dbReference type="EMBL" id="MDM7860417.1"/>
    </source>
</evidence>
<evidence type="ECO:0000256" key="10">
    <source>
        <dbReference type="ARBA" id="ARBA00023136"/>
    </source>
</evidence>
<dbReference type="PROSITE" id="PS50109">
    <property type="entry name" value="HIS_KIN"/>
    <property type="match status" value="1"/>
</dbReference>
<evidence type="ECO:0000259" key="13">
    <source>
        <dbReference type="PROSITE" id="PS50885"/>
    </source>
</evidence>
<dbReference type="Gene3D" id="6.10.340.10">
    <property type="match status" value="1"/>
</dbReference>
<dbReference type="PROSITE" id="PS50885">
    <property type="entry name" value="HAMP"/>
    <property type="match status" value="1"/>
</dbReference>
<dbReference type="SUPFAM" id="SSF47384">
    <property type="entry name" value="Homodimeric domain of signal transducing histidine kinase"/>
    <property type="match status" value="1"/>
</dbReference>
<dbReference type="CDD" id="cd00082">
    <property type="entry name" value="HisKA"/>
    <property type="match status" value="1"/>
</dbReference>
<keyword evidence="4" id="KW-0597">Phosphoprotein</keyword>
<dbReference type="InterPro" id="IPR036890">
    <property type="entry name" value="HATPase_C_sf"/>
</dbReference>
<proteinExistence type="predicted"/>
<evidence type="ECO:0000256" key="1">
    <source>
        <dbReference type="ARBA" id="ARBA00000085"/>
    </source>
</evidence>
<comment type="catalytic activity">
    <reaction evidence="1">
        <text>ATP + protein L-histidine = ADP + protein N-phospho-L-histidine.</text>
        <dbReference type="EC" id="2.7.13.3"/>
    </reaction>
</comment>
<dbReference type="Proteomes" id="UP001234343">
    <property type="component" value="Unassembled WGS sequence"/>
</dbReference>
<dbReference type="EMBL" id="JAUCBP010000007">
    <property type="protein sequence ID" value="MDM7860417.1"/>
    <property type="molecule type" value="Genomic_DNA"/>
</dbReference>
<keyword evidence="15" id="KW-1185">Reference proteome</keyword>
<dbReference type="InterPro" id="IPR005467">
    <property type="entry name" value="His_kinase_dom"/>
</dbReference>
<keyword evidence="8 11" id="KW-1133">Transmembrane helix</keyword>
<dbReference type="Pfam" id="PF00512">
    <property type="entry name" value="HisKA"/>
    <property type="match status" value="1"/>
</dbReference>
<reference evidence="14 15" key="1">
    <citation type="submission" date="2023-06" db="EMBL/GenBank/DDBJ databases">
        <title>Alteromonas sp. ASW11-36 isolated from intertidal sand.</title>
        <authorList>
            <person name="Li Y."/>
        </authorList>
    </citation>
    <scope>NUCLEOTIDE SEQUENCE [LARGE SCALE GENOMIC DNA]</scope>
    <source>
        <strain evidence="14 15">ASW11-36</strain>
    </source>
</reference>
<dbReference type="Pfam" id="PF02518">
    <property type="entry name" value="HATPase_c"/>
    <property type="match status" value="1"/>
</dbReference>
<dbReference type="SMART" id="SM00388">
    <property type="entry name" value="HisKA"/>
    <property type="match status" value="1"/>
</dbReference>
<dbReference type="InterPro" id="IPR003660">
    <property type="entry name" value="HAMP_dom"/>
</dbReference>
<dbReference type="PANTHER" id="PTHR45436:SF16">
    <property type="entry name" value="HISTIDINE KINASE"/>
    <property type="match status" value="1"/>
</dbReference>
<dbReference type="SMART" id="SM00304">
    <property type="entry name" value="HAMP"/>
    <property type="match status" value="1"/>
</dbReference>
<evidence type="ECO:0000256" key="8">
    <source>
        <dbReference type="ARBA" id="ARBA00022989"/>
    </source>
</evidence>
<dbReference type="SMART" id="SM00387">
    <property type="entry name" value="HATPase_c"/>
    <property type="match status" value="1"/>
</dbReference>
<dbReference type="PANTHER" id="PTHR45436">
    <property type="entry name" value="SENSOR HISTIDINE KINASE YKOH"/>
    <property type="match status" value="1"/>
</dbReference>
<evidence type="ECO:0000256" key="7">
    <source>
        <dbReference type="ARBA" id="ARBA00022777"/>
    </source>
</evidence>
<organism evidence="14 15">
    <name type="scientific">Alteromonas arenosi</name>
    <dbReference type="NCBI Taxonomy" id="3055817"/>
    <lineage>
        <taxon>Bacteria</taxon>
        <taxon>Pseudomonadati</taxon>
        <taxon>Pseudomonadota</taxon>
        <taxon>Gammaproteobacteria</taxon>
        <taxon>Alteromonadales</taxon>
        <taxon>Alteromonadaceae</taxon>
        <taxon>Alteromonas/Salinimonas group</taxon>
        <taxon>Alteromonas</taxon>
    </lineage>
</organism>
<evidence type="ECO:0000256" key="6">
    <source>
        <dbReference type="ARBA" id="ARBA00022692"/>
    </source>
</evidence>
<gene>
    <name evidence="14" type="ORF">QTP81_07400</name>
</gene>
<evidence type="ECO:0000256" key="11">
    <source>
        <dbReference type="SAM" id="Phobius"/>
    </source>
</evidence>
<dbReference type="GO" id="GO:0016301">
    <property type="term" value="F:kinase activity"/>
    <property type="evidence" value="ECO:0007669"/>
    <property type="project" value="UniProtKB-KW"/>
</dbReference>
<evidence type="ECO:0000259" key="12">
    <source>
        <dbReference type="PROSITE" id="PS50109"/>
    </source>
</evidence>
<dbReference type="Gene3D" id="1.10.287.130">
    <property type="match status" value="1"/>
</dbReference>
<comment type="caution">
    <text evidence="14">The sequence shown here is derived from an EMBL/GenBank/DDBJ whole genome shotgun (WGS) entry which is preliminary data.</text>
</comment>
<feature type="domain" description="Histidine kinase" evidence="12">
    <location>
        <begin position="224"/>
        <end position="422"/>
    </location>
</feature>
<evidence type="ECO:0000256" key="9">
    <source>
        <dbReference type="ARBA" id="ARBA00023012"/>
    </source>
</evidence>
<evidence type="ECO:0000256" key="5">
    <source>
        <dbReference type="ARBA" id="ARBA00022679"/>
    </source>
</evidence>
<dbReference type="SUPFAM" id="SSF55874">
    <property type="entry name" value="ATPase domain of HSP90 chaperone/DNA topoisomerase II/histidine kinase"/>
    <property type="match status" value="1"/>
</dbReference>
<feature type="domain" description="HAMP" evidence="13">
    <location>
        <begin position="163"/>
        <end position="216"/>
    </location>
</feature>
<protein>
    <recommendedName>
        <fullName evidence="3">histidine kinase</fullName>
        <ecNumber evidence="3">2.7.13.3</ecNumber>
    </recommendedName>
</protein>
<dbReference type="InterPro" id="IPR003661">
    <property type="entry name" value="HisK_dim/P_dom"/>
</dbReference>